<feature type="chain" id="PRO_5042258464" description="VOC domain-containing protein" evidence="2">
    <location>
        <begin position="18"/>
        <end position="235"/>
    </location>
</feature>
<evidence type="ECO:0000256" key="2">
    <source>
        <dbReference type="SAM" id="SignalP"/>
    </source>
</evidence>
<dbReference type="GO" id="GO:0046872">
    <property type="term" value="F:metal ion binding"/>
    <property type="evidence" value="ECO:0007669"/>
    <property type="project" value="UniProtKB-KW"/>
</dbReference>
<dbReference type="EMBL" id="ONZQ02000015">
    <property type="protein sequence ID" value="SPO06389.1"/>
    <property type="molecule type" value="Genomic_DNA"/>
</dbReference>
<dbReference type="InterPro" id="IPR037523">
    <property type="entry name" value="VOC_core"/>
</dbReference>
<dbReference type="SUPFAM" id="SSF54593">
    <property type="entry name" value="Glyoxalase/Bleomycin resistance protein/Dihydroxybiphenyl dioxygenase"/>
    <property type="match status" value="1"/>
</dbReference>
<name>A0AAE8SZ16_9PEZI</name>
<organism evidence="4 5">
    <name type="scientific">Cephalotrichum gorgonifer</name>
    <dbReference type="NCBI Taxonomy" id="2041049"/>
    <lineage>
        <taxon>Eukaryota</taxon>
        <taxon>Fungi</taxon>
        <taxon>Dikarya</taxon>
        <taxon>Ascomycota</taxon>
        <taxon>Pezizomycotina</taxon>
        <taxon>Sordariomycetes</taxon>
        <taxon>Hypocreomycetidae</taxon>
        <taxon>Microascales</taxon>
        <taxon>Microascaceae</taxon>
        <taxon>Cephalotrichum</taxon>
    </lineage>
</organism>
<keyword evidence="5" id="KW-1185">Reference proteome</keyword>
<gene>
    <name evidence="4" type="ORF">DNG_09078</name>
</gene>
<evidence type="ECO:0000259" key="3">
    <source>
        <dbReference type="PROSITE" id="PS51819"/>
    </source>
</evidence>
<dbReference type="PROSITE" id="PS51819">
    <property type="entry name" value="VOC"/>
    <property type="match status" value="1"/>
</dbReference>
<evidence type="ECO:0000313" key="4">
    <source>
        <dbReference type="EMBL" id="SPO06389.1"/>
    </source>
</evidence>
<sequence length="235" mass="25909">MLAKTLLAFGLLPAVMACGSMKPRNANAPDEYPFTEPGSDEPSDPATKGYFMNHISLNVNNLTRSRNFYSDVFGFRHMFTYNLTPHLSFTYMGHSQGGRNGTGYQTTEELIRFKNNNAGLIEMVHFSVEGEDIPGTDKRTSTLSHLGIVVPSIDSALERLESWGATIYKRPGEDLPTEGYMSDPASLGDATNLSDEEFMQIRAGMKQLNLLNIFAADPDGNLLEILPQDEGDLFG</sequence>
<dbReference type="GO" id="GO:0004462">
    <property type="term" value="F:lactoylglutathione lyase activity"/>
    <property type="evidence" value="ECO:0007669"/>
    <property type="project" value="InterPro"/>
</dbReference>
<protein>
    <recommendedName>
        <fullName evidence="3">VOC domain-containing protein</fullName>
    </recommendedName>
</protein>
<dbReference type="PANTHER" id="PTHR10374">
    <property type="entry name" value="LACTOYLGLUTATHIONE LYASE GLYOXALASE I"/>
    <property type="match status" value="1"/>
</dbReference>
<dbReference type="PROSITE" id="PS51257">
    <property type="entry name" value="PROKAR_LIPOPROTEIN"/>
    <property type="match status" value="1"/>
</dbReference>
<feature type="signal peptide" evidence="2">
    <location>
        <begin position="1"/>
        <end position="17"/>
    </location>
</feature>
<proteinExistence type="predicted"/>
<dbReference type="InterPro" id="IPR004360">
    <property type="entry name" value="Glyas_Fos-R_dOase_dom"/>
</dbReference>
<evidence type="ECO:0000256" key="1">
    <source>
        <dbReference type="ARBA" id="ARBA00022723"/>
    </source>
</evidence>
<keyword evidence="2" id="KW-0732">Signal</keyword>
<dbReference type="InterPro" id="IPR029068">
    <property type="entry name" value="Glyas_Bleomycin-R_OHBP_Dase"/>
</dbReference>
<dbReference type="Proteomes" id="UP001187682">
    <property type="component" value="Unassembled WGS sequence"/>
</dbReference>
<dbReference type="Gene3D" id="3.10.180.10">
    <property type="entry name" value="2,3-Dihydroxybiphenyl 1,2-Dioxygenase, domain 1"/>
    <property type="match status" value="1"/>
</dbReference>
<accession>A0AAE8SZ16</accession>
<dbReference type="AlphaFoldDB" id="A0AAE8SZ16"/>
<dbReference type="PROSITE" id="PS00934">
    <property type="entry name" value="GLYOXALASE_I_1"/>
    <property type="match status" value="1"/>
</dbReference>
<comment type="caution">
    <text evidence="4">The sequence shown here is derived from an EMBL/GenBank/DDBJ whole genome shotgun (WGS) entry which is preliminary data.</text>
</comment>
<dbReference type="PANTHER" id="PTHR10374:SF19">
    <property type="entry name" value="LYASE (GLO1), PUTATIVE (AFU_ORTHOLOGUE AFUA_2G13550)-RELATED"/>
    <property type="match status" value="1"/>
</dbReference>
<reference evidence="4" key="1">
    <citation type="submission" date="2018-03" db="EMBL/GenBank/DDBJ databases">
        <authorList>
            <person name="Guldener U."/>
        </authorList>
    </citation>
    <scope>NUCLEOTIDE SEQUENCE</scope>
</reference>
<dbReference type="InterPro" id="IPR018146">
    <property type="entry name" value="Glyoxalase_1_CS"/>
</dbReference>
<dbReference type="Pfam" id="PF00903">
    <property type="entry name" value="Glyoxalase"/>
    <property type="match status" value="1"/>
</dbReference>
<feature type="domain" description="VOC" evidence="3">
    <location>
        <begin position="51"/>
        <end position="228"/>
    </location>
</feature>
<evidence type="ECO:0000313" key="5">
    <source>
        <dbReference type="Proteomes" id="UP001187682"/>
    </source>
</evidence>
<keyword evidence="1" id="KW-0479">Metal-binding</keyword>